<gene>
    <name evidence="2" type="ORF">R69888_06376</name>
</gene>
<evidence type="ECO:0000313" key="2">
    <source>
        <dbReference type="EMBL" id="CAE6826753.1"/>
    </source>
</evidence>
<sequence>MTDVELLQRLSDHEDNFIERKSAGVKSQELRQTLNAFANSLTADREGILFLGIDDRTGAITGVPVGQTDMLQKRVREAAESDCYPPIKTVTCRVLTVNGMAVVAVIVRASADRPHFTGPAYVRRLSESVKASPELFNELIVSRNDKAQAILAMRGGVVTFQSIGHKIGETLAIADQGYRQTGECRVEACDAHLVHLMILSGGMSGWPVVEPLSHVQIGFDVNKNRPMLVIRVHPG</sequence>
<evidence type="ECO:0000313" key="3">
    <source>
        <dbReference type="Proteomes" id="UP000672526"/>
    </source>
</evidence>
<evidence type="ECO:0000259" key="1">
    <source>
        <dbReference type="Pfam" id="PF04326"/>
    </source>
</evidence>
<dbReference type="Pfam" id="PF04326">
    <property type="entry name" value="SLFN_AlbA_2"/>
    <property type="match status" value="1"/>
</dbReference>
<dbReference type="EMBL" id="CAJNBK010000033">
    <property type="protein sequence ID" value="CAE6826753.1"/>
    <property type="molecule type" value="Genomic_DNA"/>
</dbReference>
<organism evidence="2 3">
    <name type="scientific">Paraburkholderia haematera</name>
    <dbReference type="NCBI Taxonomy" id="2793077"/>
    <lineage>
        <taxon>Bacteria</taxon>
        <taxon>Pseudomonadati</taxon>
        <taxon>Pseudomonadota</taxon>
        <taxon>Betaproteobacteria</taxon>
        <taxon>Burkholderiales</taxon>
        <taxon>Burkholderiaceae</taxon>
        <taxon>Paraburkholderia</taxon>
    </lineage>
</organism>
<dbReference type="RefSeq" id="WP_211616552.1">
    <property type="nucleotide sequence ID" value="NZ_CAJNBK010000033.1"/>
</dbReference>
<accession>A0ABN7MSH8</accession>
<dbReference type="PANTHER" id="PTHR30595">
    <property type="entry name" value="GLPR-RELATED TRANSCRIPTIONAL REPRESSOR"/>
    <property type="match status" value="1"/>
</dbReference>
<dbReference type="InterPro" id="IPR038461">
    <property type="entry name" value="Schlafen_AlbA_2_dom_sf"/>
</dbReference>
<dbReference type="InterPro" id="IPR007421">
    <property type="entry name" value="Schlafen_AlbA_2_dom"/>
</dbReference>
<dbReference type="PANTHER" id="PTHR30595:SF6">
    <property type="entry name" value="SCHLAFEN ALBA-2 DOMAIN-CONTAINING PROTEIN"/>
    <property type="match status" value="1"/>
</dbReference>
<dbReference type="Proteomes" id="UP000672526">
    <property type="component" value="Unassembled WGS sequence"/>
</dbReference>
<name>A0ABN7MSH8_9BURK</name>
<feature type="domain" description="Schlafen AlbA-2" evidence="1">
    <location>
        <begin position="14"/>
        <end position="131"/>
    </location>
</feature>
<keyword evidence="3" id="KW-1185">Reference proteome</keyword>
<dbReference type="Gene3D" id="3.30.950.30">
    <property type="entry name" value="Schlafen, AAA domain"/>
    <property type="match status" value="1"/>
</dbReference>
<comment type="caution">
    <text evidence="2">The sequence shown here is derived from an EMBL/GenBank/DDBJ whole genome shotgun (WGS) entry which is preliminary data.</text>
</comment>
<reference evidence="2 3" key="1">
    <citation type="submission" date="2021-02" db="EMBL/GenBank/DDBJ databases">
        <authorList>
            <person name="Vanwijnsberghe S."/>
        </authorList>
    </citation>
    <scope>NUCLEOTIDE SEQUENCE [LARGE SCALE GENOMIC DNA]</scope>
    <source>
        <strain evidence="2 3">LMG 31837</strain>
    </source>
</reference>
<protein>
    <recommendedName>
        <fullName evidence="1">Schlafen AlbA-2 domain-containing protein</fullName>
    </recommendedName>
</protein>
<proteinExistence type="predicted"/>